<dbReference type="Gene3D" id="3.20.20.70">
    <property type="entry name" value="Aldolase class I"/>
    <property type="match status" value="1"/>
</dbReference>
<comment type="similarity">
    <text evidence="3 8">Belongs to the class-I DAHP synthase family.</text>
</comment>
<feature type="region of interest" description="Disordered" evidence="9">
    <location>
        <begin position="1"/>
        <end position="35"/>
    </location>
</feature>
<evidence type="ECO:0000256" key="5">
    <source>
        <dbReference type="ARBA" id="ARBA00022679"/>
    </source>
</evidence>
<organism evidence="11 12">
    <name type="scientific">Pseudomonas syringae pv. antirrhini</name>
    <dbReference type="NCBI Taxonomy" id="251702"/>
    <lineage>
        <taxon>Bacteria</taxon>
        <taxon>Pseudomonadati</taxon>
        <taxon>Pseudomonadota</taxon>
        <taxon>Gammaproteobacteria</taxon>
        <taxon>Pseudomonadales</taxon>
        <taxon>Pseudomonadaceae</taxon>
        <taxon>Pseudomonas</taxon>
    </lineage>
</organism>
<dbReference type="Pfam" id="PF00793">
    <property type="entry name" value="DAHP_synth_1"/>
    <property type="match status" value="1"/>
</dbReference>
<dbReference type="GO" id="GO:0005737">
    <property type="term" value="C:cytoplasm"/>
    <property type="evidence" value="ECO:0007669"/>
    <property type="project" value="TreeGrafter"/>
</dbReference>
<dbReference type="Proteomes" id="UP000050425">
    <property type="component" value="Unassembled WGS sequence"/>
</dbReference>
<sequence length="387" mass="41366">MSGPYGPLSNTPVGSARTISASPGSQNMNSPVAVKSSDLSSHAVTLADNNPASKRLPSTLELKMRLPLNATLTEQVAAHRRAVRAILNGEDSRLLVIVGPCSIHDPQSALEYAERLASLAAEVSDQMLLVMRAYVEKPRTTVGWKGLAYDPDLDGSDDMAGGLTLSRQLMRDMLGMGLPIATEILQPMAAGYFDDLLSWVAIGARTTESQIHREMASGLPMAVGFKNGTDGGVAVASDAMRSAAHPHRHFGMDAHGHPAIIETQGNPDTHIVLRGGHSGPNYDRQSVAQVQAGLSKNAIASRIMVDCSHANSGKDPARQPHVFNDVLEQRLSGNPSLIGMMIESHLHDGCQALGETLQYGVSVTDGCLGWTATEQLLREAVDRLRYR</sequence>
<dbReference type="InterPro" id="IPR006219">
    <property type="entry name" value="DAHP_synth_1"/>
</dbReference>
<dbReference type="GO" id="GO:0009073">
    <property type="term" value="P:aromatic amino acid family biosynthetic process"/>
    <property type="evidence" value="ECO:0007669"/>
    <property type="project" value="UniProtKB-KW"/>
</dbReference>
<dbReference type="GO" id="GO:0003849">
    <property type="term" value="F:3-deoxy-7-phosphoheptulonate synthase activity"/>
    <property type="evidence" value="ECO:0007669"/>
    <property type="project" value="UniProtKB-EC"/>
</dbReference>
<dbReference type="AlphaFoldDB" id="A0A0P9K8J3"/>
<dbReference type="UniPathway" id="UPA00053">
    <property type="reaction ID" value="UER00084"/>
</dbReference>
<name>A0A0P9K8J3_9PSED</name>
<dbReference type="NCBIfam" id="TIGR00034">
    <property type="entry name" value="aroFGH"/>
    <property type="match status" value="1"/>
</dbReference>
<accession>A0A0P9K8J3</accession>
<evidence type="ECO:0000256" key="1">
    <source>
        <dbReference type="ARBA" id="ARBA00003726"/>
    </source>
</evidence>
<dbReference type="PATRIC" id="fig|251702.3.peg.3448"/>
<comment type="catalytic activity">
    <reaction evidence="7 8">
        <text>D-erythrose 4-phosphate + phosphoenolpyruvate + H2O = 7-phospho-2-dehydro-3-deoxy-D-arabino-heptonate + phosphate</text>
        <dbReference type="Rhea" id="RHEA:14717"/>
        <dbReference type="ChEBI" id="CHEBI:15377"/>
        <dbReference type="ChEBI" id="CHEBI:16897"/>
        <dbReference type="ChEBI" id="CHEBI:43474"/>
        <dbReference type="ChEBI" id="CHEBI:58394"/>
        <dbReference type="ChEBI" id="CHEBI:58702"/>
        <dbReference type="EC" id="2.5.1.54"/>
    </reaction>
</comment>
<feature type="compositionally biased region" description="Polar residues" evidence="9">
    <location>
        <begin position="8"/>
        <end position="30"/>
    </location>
</feature>
<gene>
    <name evidence="11" type="ORF">ALO88_05102</name>
</gene>
<evidence type="ECO:0000256" key="6">
    <source>
        <dbReference type="ARBA" id="ARBA00023141"/>
    </source>
</evidence>
<comment type="caution">
    <text evidence="11">The sequence shown here is derived from an EMBL/GenBank/DDBJ whole genome shotgun (WGS) entry which is preliminary data.</text>
</comment>
<keyword evidence="6 8" id="KW-0057">Aromatic amino acid biosynthesis</keyword>
<dbReference type="EC" id="2.5.1.54" evidence="8"/>
<evidence type="ECO:0000259" key="10">
    <source>
        <dbReference type="Pfam" id="PF00793"/>
    </source>
</evidence>
<evidence type="ECO:0000256" key="9">
    <source>
        <dbReference type="SAM" id="MobiDB-lite"/>
    </source>
</evidence>
<dbReference type="PANTHER" id="PTHR21225">
    <property type="entry name" value="PHOSPHO-2-DEHYDRO-3-DEOXYHEPTONATE ALDOLASE DAHP SYNTHETASE"/>
    <property type="match status" value="1"/>
</dbReference>
<dbReference type="EMBL" id="LJPT01000018">
    <property type="protein sequence ID" value="KPW52095.1"/>
    <property type="molecule type" value="Genomic_DNA"/>
</dbReference>
<dbReference type="PIRSF" id="PIRSF001361">
    <property type="entry name" value="DAHP_synthase"/>
    <property type="match status" value="1"/>
</dbReference>
<dbReference type="GO" id="GO:0009423">
    <property type="term" value="P:chorismate biosynthetic process"/>
    <property type="evidence" value="ECO:0007669"/>
    <property type="project" value="UniProtKB-UniPathway"/>
</dbReference>
<dbReference type="GO" id="GO:0042802">
    <property type="term" value="F:identical protein binding"/>
    <property type="evidence" value="ECO:0007669"/>
    <property type="project" value="UniProtKB-ARBA"/>
</dbReference>
<dbReference type="FunFam" id="3.20.20.70:FF:000005">
    <property type="entry name" value="Phospho-2-dehydro-3-deoxyheptonate aldolase"/>
    <property type="match status" value="1"/>
</dbReference>
<evidence type="ECO:0000256" key="3">
    <source>
        <dbReference type="ARBA" id="ARBA00007985"/>
    </source>
</evidence>
<keyword evidence="5 8" id="KW-0808">Transferase</keyword>
<dbReference type="InterPro" id="IPR013785">
    <property type="entry name" value="Aldolase_TIM"/>
</dbReference>
<evidence type="ECO:0000256" key="8">
    <source>
        <dbReference type="PIRNR" id="PIRNR001361"/>
    </source>
</evidence>
<dbReference type="GO" id="GO:0008652">
    <property type="term" value="P:amino acid biosynthetic process"/>
    <property type="evidence" value="ECO:0007669"/>
    <property type="project" value="UniProtKB-KW"/>
</dbReference>
<protein>
    <recommendedName>
        <fullName evidence="8">Phospho-2-dehydro-3-deoxyheptonate aldolase</fullName>
        <ecNumber evidence="8">2.5.1.54</ecNumber>
    </recommendedName>
</protein>
<dbReference type="NCBIfam" id="NF009395">
    <property type="entry name" value="PRK12755.1"/>
    <property type="match status" value="1"/>
</dbReference>
<feature type="domain" description="DAHP synthetase I/KDSA" evidence="10">
    <location>
        <begin position="85"/>
        <end position="377"/>
    </location>
</feature>
<evidence type="ECO:0000256" key="4">
    <source>
        <dbReference type="ARBA" id="ARBA00022605"/>
    </source>
</evidence>
<comment type="pathway">
    <text evidence="2 8">Metabolic intermediate biosynthesis; chorismate biosynthesis; chorismate from D-erythrose 4-phosphate and phosphoenolpyruvate: step 1/7.</text>
</comment>
<dbReference type="SUPFAM" id="SSF51569">
    <property type="entry name" value="Aldolase"/>
    <property type="match status" value="1"/>
</dbReference>
<evidence type="ECO:0000256" key="7">
    <source>
        <dbReference type="ARBA" id="ARBA00047508"/>
    </source>
</evidence>
<evidence type="ECO:0000313" key="12">
    <source>
        <dbReference type="Proteomes" id="UP000050425"/>
    </source>
</evidence>
<comment type="function">
    <text evidence="1 8">Stereospecific condensation of phosphoenolpyruvate (PEP) and D-erythrose-4-phosphate (E4P) giving rise to 3-deoxy-D-arabino-heptulosonate-7-phosphate (DAHP).</text>
</comment>
<evidence type="ECO:0000313" key="11">
    <source>
        <dbReference type="EMBL" id="KPW52095.1"/>
    </source>
</evidence>
<dbReference type="PANTHER" id="PTHR21225:SF12">
    <property type="entry name" value="PHOSPHO-2-DEHYDRO-3-DEOXYHEPTONATE ALDOLASE, TYROSINE-INHIBITED"/>
    <property type="match status" value="1"/>
</dbReference>
<proteinExistence type="inferred from homology"/>
<keyword evidence="4 8" id="KW-0028">Amino-acid biosynthesis</keyword>
<reference evidence="11 12" key="1">
    <citation type="submission" date="2015-09" db="EMBL/GenBank/DDBJ databases">
        <title>Genome announcement of multiple Pseudomonas syringae strains.</title>
        <authorList>
            <person name="Thakur S."/>
            <person name="Wang P.W."/>
            <person name="Gong Y."/>
            <person name="Weir B.S."/>
            <person name="Guttman D.S."/>
        </authorList>
    </citation>
    <scope>NUCLEOTIDE SEQUENCE [LARGE SCALE GENOMIC DNA]</scope>
    <source>
        <strain evidence="11 12">ICMP4303</strain>
    </source>
</reference>
<evidence type="ECO:0000256" key="2">
    <source>
        <dbReference type="ARBA" id="ARBA00004688"/>
    </source>
</evidence>
<dbReference type="InterPro" id="IPR006218">
    <property type="entry name" value="DAHP1/KDSA"/>
</dbReference>